<dbReference type="GO" id="GO:0022857">
    <property type="term" value="F:transmembrane transporter activity"/>
    <property type="evidence" value="ECO:0007669"/>
    <property type="project" value="TreeGrafter"/>
</dbReference>
<comment type="subcellular location">
    <subcellularLocation>
        <location evidence="1">Cell membrane</location>
        <topology evidence="1">Multi-pass membrane protein</topology>
    </subcellularLocation>
</comment>
<dbReference type="PANTHER" id="PTHR30572">
    <property type="entry name" value="MEMBRANE COMPONENT OF TRANSPORTER-RELATED"/>
    <property type="match status" value="1"/>
</dbReference>
<evidence type="ECO:0000259" key="8">
    <source>
        <dbReference type="Pfam" id="PF02687"/>
    </source>
</evidence>
<evidence type="ECO:0000256" key="2">
    <source>
        <dbReference type="ARBA" id="ARBA00022475"/>
    </source>
</evidence>
<dbReference type="Proteomes" id="UP000176944">
    <property type="component" value="Chromosome"/>
</dbReference>
<name>A0A1D9FV61_MOOP1</name>
<evidence type="ECO:0000256" key="3">
    <source>
        <dbReference type="ARBA" id="ARBA00022692"/>
    </source>
</evidence>
<evidence type="ECO:0000259" key="9">
    <source>
        <dbReference type="Pfam" id="PF12704"/>
    </source>
</evidence>
<sequence>MATPVQIRFSTASTVEVLVMALEALWSNRLRTGLTMLGVIIGIASVIAITSVGQGVQKATEQQLQGLGTNVMLVFPDTARNSPINLGSSGRGTRLNWEDAQAIKDQVTTASAVSAFLQKPNVSVVYGGKNVLTTVIGTDLSYPEVKNIYPQSGQFFNQDDLLSSKSVVVLGSKLQEQLFEPGANAIGANIRIQGERYIVIGVMEPKGAVGATDQDNQIYIPLTNMSARLTGNNALAGIAITGLWLKASDEWSLSAAQFQVTNLLRLRHNIYPPQADNFKIINQTDIINTLNNVVGLFTVMVGAVAGISLVVGGIGIANIMLASVVERRREIGIRKALGATKAAILKQFLAEAVVVSGVGGVIGMGFGIALAFSAATIFGFPFVVSLWSVLSSFGLSCIVGLLAGVIPANNAAKLDPIVALRAD</sequence>
<comment type="similarity">
    <text evidence="6">Belongs to the ABC-4 integral membrane protein family.</text>
</comment>
<evidence type="ECO:0000256" key="6">
    <source>
        <dbReference type="ARBA" id="ARBA00038076"/>
    </source>
</evidence>
<protein>
    <submittedName>
        <fullName evidence="10">ABC transporter permease</fullName>
    </submittedName>
</protein>
<dbReference type="Pfam" id="PF02687">
    <property type="entry name" value="FtsX"/>
    <property type="match status" value="1"/>
</dbReference>
<organism evidence="10 11">
    <name type="scientific">Moorena producens (strain JHB)</name>
    <dbReference type="NCBI Taxonomy" id="1454205"/>
    <lineage>
        <taxon>Bacteria</taxon>
        <taxon>Bacillati</taxon>
        <taxon>Cyanobacteriota</taxon>
        <taxon>Cyanophyceae</taxon>
        <taxon>Coleofasciculales</taxon>
        <taxon>Coleofasciculaceae</taxon>
        <taxon>Moorena</taxon>
    </lineage>
</organism>
<keyword evidence="4 7" id="KW-1133">Transmembrane helix</keyword>
<dbReference type="InterPro" id="IPR050250">
    <property type="entry name" value="Macrolide_Exporter_MacB"/>
</dbReference>
<reference evidence="11" key="1">
    <citation type="submission" date="2016-10" db="EMBL/GenBank/DDBJ databases">
        <title>Comparative genomics uncovers the prolific and rare metabolic potential of the cyanobacterial genus Moorea.</title>
        <authorList>
            <person name="Leao T."/>
            <person name="Castelao G."/>
            <person name="Korobeynikov A."/>
            <person name="Monroe E.A."/>
            <person name="Podell S."/>
            <person name="Glukhov E."/>
            <person name="Allen E."/>
            <person name="Gerwick W.H."/>
            <person name="Gerwick L."/>
        </authorList>
    </citation>
    <scope>NUCLEOTIDE SEQUENCE [LARGE SCALE GENOMIC DNA]</scope>
    <source>
        <strain evidence="11">JHB</strain>
    </source>
</reference>
<feature type="domain" description="MacB-like periplasmic core" evidence="9">
    <location>
        <begin position="32"/>
        <end position="262"/>
    </location>
</feature>
<evidence type="ECO:0000313" key="10">
    <source>
        <dbReference type="EMBL" id="AOY79221.1"/>
    </source>
</evidence>
<evidence type="ECO:0000256" key="1">
    <source>
        <dbReference type="ARBA" id="ARBA00004651"/>
    </source>
</evidence>
<evidence type="ECO:0000313" key="11">
    <source>
        <dbReference type="Proteomes" id="UP000176944"/>
    </source>
</evidence>
<dbReference type="EMBL" id="CP017708">
    <property type="protein sequence ID" value="AOY79221.1"/>
    <property type="molecule type" value="Genomic_DNA"/>
</dbReference>
<keyword evidence="5 7" id="KW-0472">Membrane</keyword>
<feature type="domain" description="ABC3 transporter permease C-terminal" evidence="8">
    <location>
        <begin position="303"/>
        <end position="416"/>
    </location>
</feature>
<keyword evidence="2" id="KW-1003">Cell membrane</keyword>
<dbReference type="GO" id="GO:0005886">
    <property type="term" value="C:plasma membrane"/>
    <property type="evidence" value="ECO:0007669"/>
    <property type="project" value="UniProtKB-SubCell"/>
</dbReference>
<dbReference type="InterPro" id="IPR003838">
    <property type="entry name" value="ABC3_permease_C"/>
</dbReference>
<feature type="transmembrane region" description="Helical" evidence="7">
    <location>
        <begin position="293"/>
        <end position="325"/>
    </location>
</feature>
<evidence type="ECO:0000256" key="4">
    <source>
        <dbReference type="ARBA" id="ARBA00022989"/>
    </source>
</evidence>
<evidence type="ECO:0000256" key="7">
    <source>
        <dbReference type="SAM" id="Phobius"/>
    </source>
</evidence>
<keyword evidence="3 7" id="KW-0812">Transmembrane</keyword>
<dbReference type="Pfam" id="PF12704">
    <property type="entry name" value="MacB_PCD"/>
    <property type="match status" value="1"/>
</dbReference>
<feature type="transmembrane region" description="Helical" evidence="7">
    <location>
        <begin position="348"/>
        <end position="378"/>
    </location>
</feature>
<proteinExistence type="inferred from homology"/>
<dbReference type="AlphaFoldDB" id="A0A1D9FV61"/>
<evidence type="ECO:0000256" key="5">
    <source>
        <dbReference type="ARBA" id="ARBA00023136"/>
    </source>
</evidence>
<feature type="transmembrane region" description="Helical" evidence="7">
    <location>
        <begin position="33"/>
        <end position="53"/>
    </location>
</feature>
<gene>
    <name evidence="10" type="ORF">BJP36_04130</name>
</gene>
<accession>A0A1D9FV61</accession>
<dbReference type="InterPro" id="IPR025857">
    <property type="entry name" value="MacB_PCD"/>
</dbReference>
<feature type="transmembrane region" description="Helical" evidence="7">
    <location>
        <begin position="384"/>
        <end position="406"/>
    </location>
</feature>
<dbReference type="PANTHER" id="PTHR30572:SF4">
    <property type="entry name" value="ABC TRANSPORTER PERMEASE YTRF"/>
    <property type="match status" value="1"/>
</dbReference>